<evidence type="ECO:0000313" key="5">
    <source>
        <dbReference type="EMBL" id="SVE27027.1"/>
    </source>
</evidence>
<keyword evidence="3" id="KW-0804">Transcription</keyword>
<dbReference type="Pfam" id="PF00440">
    <property type="entry name" value="TetR_N"/>
    <property type="match status" value="1"/>
</dbReference>
<gene>
    <name evidence="5" type="ORF">METZ01_LOCUS479881</name>
</gene>
<dbReference type="PANTHER" id="PTHR30055">
    <property type="entry name" value="HTH-TYPE TRANSCRIPTIONAL REGULATOR RUTR"/>
    <property type="match status" value="1"/>
</dbReference>
<evidence type="ECO:0000256" key="3">
    <source>
        <dbReference type="ARBA" id="ARBA00023163"/>
    </source>
</evidence>
<dbReference type="EMBL" id="UINC01205726">
    <property type="protein sequence ID" value="SVE27027.1"/>
    <property type="molecule type" value="Genomic_DNA"/>
</dbReference>
<dbReference type="InterPro" id="IPR001647">
    <property type="entry name" value="HTH_TetR"/>
</dbReference>
<name>A0A383C3N0_9ZZZZ</name>
<evidence type="ECO:0000259" key="4">
    <source>
        <dbReference type="PROSITE" id="PS50977"/>
    </source>
</evidence>
<keyword evidence="2" id="KW-0238">DNA-binding</keyword>
<protein>
    <recommendedName>
        <fullName evidence="4">HTH tetR-type domain-containing protein</fullName>
    </recommendedName>
</protein>
<feature type="domain" description="HTH tetR-type" evidence="4">
    <location>
        <begin position="7"/>
        <end position="67"/>
    </location>
</feature>
<feature type="non-terminal residue" evidence="5">
    <location>
        <position position="191"/>
    </location>
</feature>
<dbReference type="SUPFAM" id="SSF46689">
    <property type="entry name" value="Homeodomain-like"/>
    <property type="match status" value="1"/>
</dbReference>
<dbReference type="Gene3D" id="1.10.357.10">
    <property type="entry name" value="Tetracycline Repressor, domain 2"/>
    <property type="match status" value="1"/>
</dbReference>
<dbReference type="AlphaFoldDB" id="A0A383C3N0"/>
<evidence type="ECO:0000256" key="2">
    <source>
        <dbReference type="ARBA" id="ARBA00023125"/>
    </source>
</evidence>
<sequence>MSRPRDPELDAKIIEAATEEFHIVGYGAMSLGSIAVRAGVRPGAVYTRFRDKRDVLRAILEHISTLRAERLRNLPGDDPYENLLSATRETHTSVSWEHAFTIPALAIMGTEEADEVRDLIRDDMARNRHIGLLRPALEQAVAAGVLPDNVSVSYASAMILGAYFTFRLGVDSEHWPADMPEKLLQTLGAKA</sequence>
<keyword evidence="1" id="KW-0805">Transcription regulation</keyword>
<dbReference type="SUPFAM" id="SSF48498">
    <property type="entry name" value="Tetracyclin repressor-like, C-terminal domain"/>
    <property type="match status" value="1"/>
</dbReference>
<proteinExistence type="predicted"/>
<evidence type="ECO:0000256" key="1">
    <source>
        <dbReference type="ARBA" id="ARBA00023015"/>
    </source>
</evidence>
<dbReference type="PROSITE" id="PS50977">
    <property type="entry name" value="HTH_TETR_2"/>
    <property type="match status" value="1"/>
</dbReference>
<dbReference type="InterPro" id="IPR050109">
    <property type="entry name" value="HTH-type_TetR-like_transc_reg"/>
</dbReference>
<accession>A0A383C3N0</accession>
<dbReference type="InterPro" id="IPR009057">
    <property type="entry name" value="Homeodomain-like_sf"/>
</dbReference>
<dbReference type="PANTHER" id="PTHR30055:SF234">
    <property type="entry name" value="HTH-TYPE TRANSCRIPTIONAL REGULATOR BETI"/>
    <property type="match status" value="1"/>
</dbReference>
<dbReference type="GO" id="GO:0003700">
    <property type="term" value="F:DNA-binding transcription factor activity"/>
    <property type="evidence" value="ECO:0007669"/>
    <property type="project" value="TreeGrafter"/>
</dbReference>
<dbReference type="PRINTS" id="PR00455">
    <property type="entry name" value="HTHTETR"/>
</dbReference>
<dbReference type="InterPro" id="IPR036271">
    <property type="entry name" value="Tet_transcr_reg_TetR-rel_C_sf"/>
</dbReference>
<dbReference type="GO" id="GO:0000976">
    <property type="term" value="F:transcription cis-regulatory region binding"/>
    <property type="evidence" value="ECO:0007669"/>
    <property type="project" value="TreeGrafter"/>
</dbReference>
<organism evidence="5">
    <name type="scientific">marine metagenome</name>
    <dbReference type="NCBI Taxonomy" id="408172"/>
    <lineage>
        <taxon>unclassified sequences</taxon>
        <taxon>metagenomes</taxon>
        <taxon>ecological metagenomes</taxon>
    </lineage>
</organism>
<reference evidence="5" key="1">
    <citation type="submission" date="2018-05" db="EMBL/GenBank/DDBJ databases">
        <authorList>
            <person name="Lanie J.A."/>
            <person name="Ng W.-L."/>
            <person name="Kazmierczak K.M."/>
            <person name="Andrzejewski T.M."/>
            <person name="Davidsen T.M."/>
            <person name="Wayne K.J."/>
            <person name="Tettelin H."/>
            <person name="Glass J.I."/>
            <person name="Rusch D."/>
            <person name="Podicherti R."/>
            <person name="Tsui H.-C.T."/>
            <person name="Winkler M.E."/>
        </authorList>
    </citation>
    <scope>NUCLEOTIDE SEQUENCE</scope>
</reference>